<dbReference type="SUPFAM" id="SSF100950">
    <property type="entry name" value="NagB/RpiA/CoA transferase-like"/>
    <property type="match status" value="1"/>
</dbReference>
<evidence type="ECO:0000256" key="4">
    <source>
        <dbReference type="PIRSR" id="PIRSR006806-1"/>
    </source>
</evidence>
<evidence type="ECO:0000256" key="1">
    <source>
        <dbReference type="ARBA" id="ARBA00010638"/>
    </source>
</evidence>
<evidence type="ECO:0000256" key="3">
    <source>
        <dbReference type="ARBA" id="ARBA00022840"/>
    </source>
</evidence>
<keyword evidence="5" id="KW-0460">Magnesium</keyword>
<dbReference type="GO" id="GO:0030272">
    <property type="term" value="F:5-formyltetrahydrofolate cyclo-ligase activity"/>
    <property type="evidence" value="ECO:0007669"/>
    <property type="project" value="UniProtKB-EC"/>
</dbReference>
<keyword evidence="5" id="KW-0479">Metal-binding</keyword>
<dbReference type="InterPro" id="IPR002698">
    <property type="entry name" value="FTHF_cligase"/>
</dbReference>
<evidence type="ECO:0000313" key="7">
    <source>
        <dbReference type="Proteomes" id="UP001238163"/>
    </source>
</evidence>
<feature type="binding site" evidence="4">
    <location>
        <begin position="10"/>
        <end position="14"/>
    </location>
    <ligand>
        <name>ATP</name>
        <dbReference type="ChEBI" id="CHEBI:30616"/>
    </ligand>
</feature>
<comment type="cofactor">
    <cofactor evidence="5">
        <name>Mg(2+)</name>
        <dbReference type="ChEBI" id="CHEBI:18420"/>
    </cofactor>
</comment>
<reference evidence="6" key="1">
    <citation type="submission" date="2023-07" db="EMBL/GenBank/DDBJ databases">
        <title>Genomic Encyclopedia of Type Strains, Phase IV (KMG-IV): sequencing the most valuable type-strain genomes for metagenomic binning, comparative biology and taxonomic classification.</title>
        <authorList>
            <person name="Goeker M."/>
        </authorList>
    </citation>
    <scope>NUCLEOTIDE SEQUENCE</scope>
    <source>
        <strain evidence="6">DSM 24202</strain>
    </source>
</reference>
<dbReference type="InterPro" id="IPR037171">
    <property type="entry name" value="NagB/RpiA_transferase-like"/>
</dbReference>
<keyword evidence="7" id="KW-1185">Reference proteome</keyword>
<dbReference type="GO" id="GO:0035999">
    <property type="term" value="P:tetrahydrofolate interconversion"/>
    <property type="evidence" value="ECO:0007669"/>
    <property type="project" value="TreeGrafter"/>
</dbReference>
<dbReference type="GO" id="GO:0009396">
    <property type="term" value="P:folic acid-containing compound biosynthetic process"/>
    <property type="evidence" value="ECO:0007669"/>
    <property type="project" value="TreeGrafter"/>
</dbReference>
<evidence type="ECO:0000256" key="2">
    <source>
        <dbReference type="ARBA" id="ARBA00022741"/>
    </source>
</evidence>
<evidence type="ECO:0000256" key="5">
    <source>
        <dbReference type="RuleBase" id="RU361279"/>
    </source>
</evidence>
<dbReference type="AlphaFoldDB" id="A0AAE4AN21"/>
<dbReference type="GO" id="GO:0046872">
    <property type="term" value="F:metal ion binding"/>
    <property type="evidence" value="ECO:0007669"/>
    <property type="project" value="UniProtKB-KW"/>
</dbReference>
<name>A0AAE4AN21_9BACT</name>
<evidence type="ECO:0000313" key="6">
    <source>
        <dbReference type="EMBL" id="MDQ0289151.1"/>
    </source>
</evidence>
<comment type="caution">
    <text evidence="6">The sequence shown here is derived from an EMBL/GenBank/DDBJ whole genome shotgun (WGS) entry which is preliminary data.</text>
</comment>
<feature type="binding site" evidence="4">
    <location>
        <begin position="143"/>
        <end position="151"/>
    </location>
    <ligand>
        <name>ATP</name>
        <dbReference type="ChEBI" id="CHEBI:30616"/>
    </ligand>
</feature>
<dbReference type="EC" id="6.3.3.2" evidence="5"/>
<dbReference type="Proteomes" id="UP001238163">
    <property type="component" value="Unassembled WGS sequence"/>
</dbReference>
<dbReference type="PANTHER" id="PTHR23407">
    <property type="entry name" value="ATPASE INHIBITOR/5-FORMYLTETRAHYDROFOLATE CYCLO-LIGASE"/>
    <property type="match status" value="1"/>
</dbReference>
<keyword evidence="6" id="KW-0436">Ligase</keyword>
<comment type="catalytic activity">
    <reaction evidence="5">
        <text>(6S)-5-formyl-5,6,7,8-tetrahydrofolate + ATP = (6R)-5,10-methenyltetrahydrofolate + ADP + phosphate</text>
        <dbReference type="Rhea" id="RHEA:10488"/>
        <dbReference type="ChEBI" id="CHEBI:30616"/>
        <dbReference type="ChEBI" id="CHEBI:43474"/>
        <dbReference type="ChEBI" id="CHEBI:57455"/>
        <dbReference type="ChEBI" id="CHEBI:57457"/>
        <dbReference type="ChEBI" id="CHEBI:456216"/>
        <dbReference type="EC" id="6.3.3.2"/>
    </reaction>
</comment>
<feature type="binding site" evidence="4">
    <location>
        <position position="60"/>
    </location>
    <ligand>
        <name>substrate</name>
    </ligand>
</feature>
<dbReference type="RefSeq" id="WP_307260486.1">
    <property type="nucleotide sequence ID" value="NZ_JAUSVL010000001.1"/>
</dbReference>
<proteinExistence type="inferred from homology"/>
<dbReference type="Pfam" id="PF01812">
    <property type="entry name" value="5-FTHF_cyc-lig"/>
    <property type="match status" value="1"/>
</dbReference>
<comment type="similarity">
    <text evidence="1 5">Belongs to the 5-formyltetrahydrofolate cyclo-ligase family.</text>
</comment>
<accession>A0AAE4AN21</accession>
<dbReference type="NCBIfam" id="TIGR02727">
    <property type="entry name" value="MTHFS_bact"/>
    <property type="match status" value="1"/>
</dbReference>
<keyword evidence="3 4" id="KW-0067">ATP-binding</keyword>
<keyword evidence="2 4" id="KW-0547">Nucleotide-binding</keyword>
<dbReference type="PANTHER" id="PTHR23407:SF1">
    <property type="entry name" value="5-FORMYLTETRAHYDROFOLATE CYCLO-LIGASE"/>
    <property type="match status" value="1"/>
</dbReference>
<feature type="binding site" evidence="4">
    <location>
        <position position="55"/>
    </location>
    <ligand>
        <name>substrate</name>
    </ligand>
</feature>
<dbReference type="PIRSF" id="PIRSF006806">
    <property type="entry name" value="FTHF_cligase"/>
    <property type="match status" value="1"/>
</dbReference>
<dbReference type="GO" id="GO:0005524">
    <property type="term" value="F:ATP binding"/>
    <property type="evidence" value="ECO:0007669"/>
    <property type="project" value="UniProtKB-KW"/>
</dbReference>
<dbReference type="Gene3D" id="3.40.50.10420">
    <property type="entry name" value="NagB/RpiA/CoA transferase-like"/>
    <property type="match status" value="1"/>
</dbReference>
<gene>
    <name evidence="6" type="ORF">J3R75_001258</name>
</gene>
<protein>
    <recommendedName>
        <fullName evidence="5">5-formyltetrahydrofolate cyclo-ligase</fullName>
        <ecNumber evidence="5">6.3.3.2</ecNumber>
    </recommendedName>
</protein>
<organism evidence="6 7">
    <name type="scientific">Oligosphaera ethanolica</name>
    <dbReference type="NCBI Taxonomy" id="760260"/>
    <lineage>
        <taxon>Bacteria</taxon>
        <taxon>Pseudomonadati</taxon>
        <taxon>Lentisphaerota</taxon>
        <taxon>Oligosphaeria</taxon>
        <taxon>Oligosphaerales</taxon>
        <taxon>Oligosphaeraceae</taxon>
        <taxon>Oligosphaera</taxon>
    </lineage>
</organism>
<sequence length="201" mass="22174">MHMPTHLTTKEALRHEIRARLRATRPDSLRSGRVIASLLSELSVLAEGQALAAYMAFGLEPDISDYLVAWLKTGKALYLPAFIEHEQAYAMVAVHDLDTQLVAGHYGIREPHPALPRLHPPFDCEPPWTWLVPGLAFDQTGNRLGRGRGYYDRLLTGATGIKIGVAHDCQIVPAIPTHAHDVRMDYVATETRVVSCGGHIA</sequence>
<dbReference type="EMBL" id="JAUSVL010000001">
    <property type="protein sequence ID" value="MDQ0289151.1"/>
    <property type="molecule type" value="Genomic_DNA"/>
</dbReference>
<dbReference type="InterPro" id="IPR024185">
    <property type="entry name" value="FTHF_cligase-like_sf"/>
</dbReference>